<dbReference type="AlphaFoldDB" id="A0A2T3AVP0"/>
<feature type="compositionally biased region" description="Acidic residues" evidence="1">
    <location>
        <begin position="54"/>
        <end position="64"/>
    </location>
</feature>
<feature type="compositionally biased region" description="Basic and acidic residues" evidence="1">
    <location>
        <begin position="1"/>
        <end position="10"/>
    </location>
</feature>
<sequence>MARKALERLHMRGSSPRCRTNEAEIPNPLRACARLLSQVSDSGSNGDTGSNSESESDSDSDSDNEYQTPRPKQNKFF</sequence>
<proteinExistence type="predicted"/>
<evidence type="ECO:0000313" key="2">
    <source>
        <dbReference type="EMBL" id="PSS12728.1"/>
    </source>
</evidence>
<dbReference type="RefSeq" id="XP_024718726.1">
    <property type="nucleotide sequence ID" value="XM_024866993.1"/>
</dbReference>
<dbReference type="EMBL" id="KZ679015">
    <property type="protein sequence ID" value="PSS12728.1"/>
    <property type="molecule type" value="Genomic_DNA"/>
</dbReference>
<feature type="region of interest" description="Disordered" evidence="1">
    <location>
        <begin position="1"/>
        <end position="77"/>
    </location>
</feature>
<dbReference type="Proteomes" id="UP000241818">
    <property type="component" value="Unassembled WGS sequence"/>
</dbReference>
<protein>
    <submittedName>
        <fullName evidence="2">Uncharacterized protein</fullName>
    </submittedName>
</protein>
<gene>
    <name evidence="2" type="ORF">M430DRAFT_36773</name>
</gene>
<evidence type="ECO:0000256" key="1">
    <source>
        <dbReference type="SAM" id="MobiDB-lite"/>
    </source>
</evidence>
<feature type="compositionally biased region" description="Low complexity" evidence="1">
    <location>
        <begin position="40"/>
        <end position="53"/>
    </location>
</feature>
<feature type="compositionally biased region" description="Polar residues" evidence="1">
    <location>
        <begin position="66"/>
        <end position="77"/>
    </location>
</feature>
<accession>A0A2T3AVP0</accession>
<dbReference type="InParanoid" id="A0A2T3AVP0"/>
<keyword evidence="3" id="KW-1185">Reference proteome</keyword>
<name>A0A2T3AVP0_AMORE</name>
<reference evidence="2 3" key="1">
    <citation type="journal article" date="2018" name="New Phytol.">
        <title>Comparative genomics and transcriptomics depict ericoid mycorrhizal fungi as versatile saprotrophs and plant mutualists.</title>
        <authorList>
            <person name="Martino E."/>
            <person name="Morin E."/>
            <person name="Grelet G.A."/>
            <person name="Kuo A."/>
            <person name="Kohler A."/>
            <person name="Daghino S."/>
            <person name="Barry K.W."/>
            <person name="Cichocki N."/>
            <person name="Clum A."/>
            <person name="Dockter R.B."/>
            <person name="Hainaut M."/>
            <person name="Kuo R.C."/>
            <person name="LaButti K."/>
            <person name="Lindahl B.D."/>
            <person name="Lindquist E.A."/>
            <person name="Lipzen A."/>
            <person name="Khouja H.R."/>
            <person name="Magnuson J."/>
            <person name="Murat C."/>
            <person name="Ohm R.A."/>
            <person name="Singer S.W."/>
            <person name="Spatafora J.W."/>
            <person name="Wang M."/>
            <person name="Veneault-Fourrey C."/>
            <person name="Henrissat B."/>
            <person name="Grigoriev I.V."/>
            <person name="Martin F.M."/>
            <person name="Perotto S."/>
        </authorList>
    </citation>
    <scope>NUCLEOTIDE SEQUENCE [LARGE SCALE GENOMIC DNA]</scope>
    <source>
        <strain evidence="2 3">ATCC 22711</strain>
    </source>
</reference>
<evidence type="ECO:0000313" key="3">
    <source>
        <dbReference type="Proteomes" id="UP000241818"/>
    </source>
</evidence>
<organism evidence="2 3">
    <name type="scientific">Amorphotheca resinae ATCC 22711</name>
    <dbReference type="NCBI Taxonomy" id="857342"/>
    <lineage>
        <taxon>Eukaryota</taxon>
        <taxon>Fungi</taxon>
        <taxon>Dikarya</taxon>
        <taxon>Ascomycota</taxon>
        <taxon>Pezizomycotina</taxon>
        <taxon>Leotiomycetes</taxon>
        <taxon>Helotiales</taxon>
        <taxon>Amorphothecaceae</taxon>
        <taxon>Amorphotheca</taxon>
    </lineage>
</organism>
<dbReference type="GeneID" id="36575074"/>